<keyword evidence="1" id="KW-0808">Transferase</keyword>
<feature type="region of interest" description="Disordered" evidence="3">
    <location>
        <begin position="359"/>
        <end position="389"/>
    </location>
</feature>
<dbReference type="Gene3D" id="3.40.1190.20">
    <property type="match status" value="2"/>
</dbReference>
<protein>
    <recommendedName>
        <fullName evidence="4">Carbohydrate kinase PfkB domain-containing protein</fullName>
    </recommendedName>
</protein>
<dbReference type="InterPro" id="IPR029056">
    <property type="entry name" value="Ribokinase-like"/>
</dbReference>
<proteinExistence type="predicted"/>
<gene>
    <name evidence="5" type="ORF">PSAL00342_LOCUS7054</name>
</gene>
<dbReference type="PANTHER" id="PTHR42774">
    <property type="entry name" value="PHOSPHOTRANSFERASE SYSTEM TRANSPORT PROTEIN"/>
    <property type="match status" value="1"/>
</dbReference>
<dbReference type="SUPFAM" id="SSF53613">
    <property type="entry name" value="Ribokinase-like"/>
    <property type="match status" value="1"/>
</dbReference>
<evidence type="ECO:0000259" key="4">
    <source>
        <dbReference type="Pfam" id="PF00294"/>
    </source>
</evidence>
<dbReference type="InterPro" id="IPR011611">
    <property type="entry name" value="PfkB_dom"/>
</dbReference>
<organism evidence="5">
    <name type="scientific">Picocystis salinarum</name>
    <dbReference type="NCBI Taxonomy" id="88271"/>
    <lineage>
        <taxon>Eukaryota</taxon>
        <taxon>Viridiplantae</taxon>
        <taxon>Chlorophyta</taxon>
        <taxon>Picocystophyceae</taxon>
        <taxon>Picocystales</taxon>
        <taxon>Picocystaceae</taxon>
        <taxon>Picocystis</taxon>
    </lineage>
</organism>
<keyword evidence="2" id="KW-0418">Kinase</keyword>
<feature type="domain" description="Carbohydrate kinase PfkB" evidence="4">
    <location>
        <begin position="36"/>
        <end position="256"/>
    </location>
</feature>
<dbReference type="InterPro" id="IPR052562">
    <property type="entry name" value="Ketohexokinase-related"/>
</dbReference>
<reference evidence="5" key="1">
    <citation type="submission" date="2021-01" db="EMBL/GenBank/DDBJ databases">
        <authorList>
            <person name="Corre E."/>
            <person name="Pelletier E."/>
            <person name="Niang G."/>
            <person name="Scheremetjew M."/>
            <person name="Finn R."/>
            <person name="Kale V."/>
            <person name="Holt S."/>
            <person name="Cochrane G."/>
            <person name="Meng A."/>
            <person name="Brown T."/>
            <person name="Cohen L."/>
        </authorList>
    </citation>
    <scope>NUCLEOTIDE SEQUENCE</scope>
    <source>
        <strain evidence="5">CCMP1897</strain>
    </source>
</reference>
<name>A0A7S3XFE3_9CHLO</name>
<dbReference type="InterPro" id="IPR002139">
    <property type="entry name" value="Ribo/fructo_kinase"/>
</dbReference>
<sequence length="479" mass="51187">MWRSISPSQARRGIAPARCASEVDGKGGEKKVVLGFGSVCVDYLAQVAHFPAPDEKMRTETMQMQGGGNVGNALTGACKLGLRARLMSKIGNDGVGQSIVEELRAAGVETPFLIVQEGAPSPFTYVIVDREGASRTCIHTPGPPLMPEELDPKTIESVLEGVALVYFDGRLTEAALELMKAAKRKKIPTLVEAERLRPNLEELLEQADYVFTSAQFPIQWTGEEVLGEALLATAARLPEAKFILSTLGSKGSVMLDRPDDLSWSTSSIAKLKKKARELKVSMADVVAAALPDMPSTPIHKLLSEMMENRGTVDAVYSSETAQSLVGADSIGQKDTKVALGTAPSTSSFFKLEVREPTASRLQRRKDAARGEATANADAGSEGSYSSDKEKRGRWDLQAGDWVCGRLIYCPAAELPVDAVVDTTGAGDAFMASVLYGLVSGLEYEKMMALGSVVAAIKCGGLGARSALPSKEDVHHRLLQ</sequence>
<feature type="domain" description="Carbohydrate kinase PfkB" evidence="4">
    <location>
        <begin position="414"/>
        <end position="469"/>
    </location>
</feature>
<dbReference type="AlphaFoldDB" id="A0A7S3XFE3"/>
<dbReference type="Pfam" id="PF00294">
    <property type="entry name" value="PfkB"/>
    <property type="match status" value="2"/>
</dbReference>
<accession>A0A7S3XFE3</accession>
<evidence type="ECO:0000313" key="5">
    <source>
        <dbReference type="EMBL" id="CAE0613155.1"/>
    </source>
</evidence>
<dbReference type="EMBL" id="HBIS01008257">
    <property type="protein sequence ID" value="CAE0613155.1"/>
    <property type="molecule type" value="Transcribed_RNA"/>
</dbReference>
<dbReference type="PANTHER" id="PTHR42774:SF3">
    <property type="entry name" value="KETOHEXOKINASE"/>
    <property type="match status" value="1"/>
</dbReference>
<dbReference type="GO" id="GO:0016301">
    <property type="term" value="F:kinase activity"/>
    <property type="evidence" value="ECO:0007669"/>
    <property type="project" value="UniProtKB-KW"/>
</dbReference>
<evidence type="ECO:0000256" key="3">
    <source>
        <dbReference type="SAM" id="MobiDB-lite"/>
    </source>
</evidence>
<evidence type="ECO:0000256" key="2">
    <source>
        <dbReference type="ARBA" id="ARBA00022777"/>
    </source>
</evidence>
<dbReference type="PRINTS" id="PR00990">
    <property type="entry name" value="RIBOKINASE"/>
</dbReference>
<evidence type="ECO:0000256" key="1">
    <source>
        <dbReference type="ARBA" id="ARBA00022679"/>
    </source>
</evidence>